<keyword evidence="2" id="KW-1185">Reference proteome</keyword>
<gene>
    <name evidence="1" type="ORF">ARMGADRAFT_1060735</name>
</gene>
<evidence type="ECO:0000313" key="2">
    <source>
        <dbReference type="Proteomes" id="UP000217790"/>
    </source>
</evidence>
<dbReference type="InParanoid" id="A0A2H3E368"/>
<name>A0A2H3E368_ARMGA</name>
<evidence type="ECO:0000313" key="1">
    <source>
        <dbReference type="EMBL" id="PBK97588.1"/>
    </source>
</evidence>
<accession>A0A2H3E368</accession>
<dbReference type="EMBL" id="KZ293649">
    <property type="protein sequence ID" value="PBK97588.1"/>
    <property type="molecule type" value="Genomic_DNA"/>
</dbReference>
<proteinExistence type="predicted"/>
<protein>
    <submittedName>
        <fullName evidence="1">Uncharacterized protein</fullName>
    </submittedName>
</protein>
<dbReference type="AlphaFoldDB" id="A0A2H3E368"/>
<dbReference type="Proteomes" id="UP000217790">
    <property type="component" value="Unassembled WGS sequence"/>
</dbReference>
<organism evidence="1 2">
    <name type="scientific">Armillaria gallica</name>
    <name type="common">Bulbous honey fungus</name>
    <name type="synonym">Armillaria bulbosa</name>
    <dbReference type="NCBI Taxonomy" id="47427"/>
    <lineage>
        <taxon>Eukaryota</taxon>
        <taxon>Fungi</taxon>
        <taxon>Dikarya</taxon>
        <taxon>Basidiomycota</taxon>
        <taxon>Agaricomycotina</taxon>
        <taxon>Agaricomycetes</taxon>
        <taxon>Agaricomycetidae</taxon>
        <taxon>Agaricales</taxon>
        <taxon>Marasmiineae</taxon>
        <taxon>Physalacriaceae</taxon>
        <taxon>Armillaria</taxon>
    </lineage>
</organism>
<reference evidence="2" key="1">
    <citation type="journal article" date="2017" name="Nat. Ecol. Evol.">
        <title>Genome expansion and lineage-specific genetic innovations in the forest pathogenic fungi Armillaria.</title>
        <authorList>
            <person name="Sipos G."/>
            <person name="Prasanna A.N."/>
            <person name="Walter M.C."/>
            <person name="O'Connor E."/>
            <person name="Balint B."/>
            <person name="Krizsan K."/>
            <person name="Kiss B."/>
            <person name="Hess J."/>
            <person name="Varga T."/>
            <person name="Slot J."/>
            <person name="Riley R."/>
            <person name="Boka B."/>
            <person name="Rigling D."/>
            <person name="Barry K."/>
            <person name="Lee J."/>
            <person name="Mihaltcheva S."/>
            <person name="LaButti K."/>
            <person name="Lipzen A."/>
            <person name="Waldron R."/>
            <person name="Moloney N.M."/>
            <person name="Sperisen C."/>
            <person name="Kredics L."/>
            <person name="Vagvoelgyi C."/>
            <person name="Patrignani A."/>
            <person name="Fitzpatrick D."/>
            <person name="Nagy I."/>
            <person name="Doyle S."/>
            <person name="Anderson J.B."/>
            <person name="Grigoriev I.V."/>
            <person name="Gueldener U."/>
            <person name="Muensterkoetter M."/>
            <person name="Nagy L.G."/>
        </authorList>
    </citation>
    <scope>NUCLEOTIDE SEQUENCE [LARGE SCALE GENOMIC DNA]</scope>
    <source>
        <strain evidence="2">Ar21-2</strain>
    </source>
</reference>
<sequence>MAFDDIPSYDSSQKLKKVWALQLGILLKGHVFEVTFLQVSRLAARVGAGGRPESRHDSQSRFGPDSFQSKVKVQLLQLPGNRGVSGNTDPLKSRCTTTRLAYEQETTFDAWIGRLESGDINFSFGSDTPTGITGINDLFPLGSDSDPALRRFSNLAEFLNWGLNTDCQDNCRK</sequence>